<dbReference type="Proteomes" id="UP000069940">
    <property type="component" value="Unassembled WGS sequence"/>
</dbReference>
<dbReference type="InterPro" id="IPR050951">
    <property type="entry name" value="Retrovirus_Pol_polyprotein"/>
</dbReference>
<keyword evidence="3" id="KW-0540">Nuclease</keyword>
<evidence type="ECO:0000256" key="5">
    <source>
        <dbReference type="SAM" id="MobiDB-lite"/>
    </source>
</evidence>
<sequence>MSCAGLAVFEELKLLYPATDLKTLSYAEITKKLKERLDKIDSEIMLRYKFRCRRQSPTESGENYVLAVKHLAVSCDFGAFRDSAIRDQLVFGVYNRELQKRLLNEEELSLKSAERIIKGFEMANNNSQYFAETGAAVGVNSVRNRLGNRQSRVERRDRSRSRSRDRNYGRNEDGRSSYRRMEGRSRSGHRNVSRGRYANFVCNFCRKRGHIQKNCYRFKNSQGESVNSVKEDTASKEVHDYFKRLRVDYSSESEDEGDYPCLMISSIRKISKPCLLEVKIEGTSCLMEVDSGSAVSVMSKADFLEKFSSISLRNSNRKLIVINGSNLEIYGKASVSVFLNGILAKLELVVLNGNHQFTSLIGRDWLDIFCEGWRDNFTHFSKSGSFGMVNSIEDNKDNAMKIIKQRYDETFNRDFSSPIIGFEANLVLQEDRPIFRKPYDVPYRLRDKVLDHLSLLERDNIITPIKTSLWASPVVVIIKKDGDIRLVIDCKASINKVLISNTYPLPTAQDLFASLAGCKIFCSLDLATAYTQLQLSSSSRKLVVINTIKGLFTYNRLPQGASSSAAIFQQVMETILQGIEYVYLDDVLIAGKDFEDCYRKLIFRYTWLGSDLPTLLLTFGVCILLALRAPPDSSSPDNCLIHFYECLSRAVASTTPLGVPANAKA</sequence>
<accession>A0ABM1YNI8</accession>
<dbReference type="SUPFAM" id="SSF56672">
    <property type="entry name" value="DNA/RNA polymerases"/>
    <property type="match status" value="1"/>
</dbReference>
<evidence type="ECO:0000259" key="6">
    <source>
        <dbReference type="PROSITE" id="PS50878"/>
    </source>
</evidence>
<dbReference type="Gene3D" id="3.30.70.270">
    <property type="match status" value="1"/>
</dbReference>
<dbReference type="InterPro" id="IPR043128">
    <property type="entry name" value="Rev_trsase/Diguanyl_cyclase"/>
</dbReference>
<dbReference type="Gene3D" id="3.10.10.10">
    <property type="entry name" value="HIV Type 1 Reverse Transcriptase, subunit A, domain 1"/>
    <property type="match status" value="1"/>
</dbReference>
<dbReference type="PANTHER" id="PTHR37984">
    <property type="entry name" value="PROTEIN CBG26694"/>
    <property type="match status" value="1"/>
</dbReference>
<dbReference type="EnsemblMetazoa" id="AALFPA23_010760.R15116">
    <property type="protein sequence ID" value="AALFPA23_010760.P15116"/>
    <property type="gene ID" value="AALFPA23_010760"/>
</dbReference>
<evidence type="ECO:0000313" key="8">
    <source>
        <dbReference type="Proteomes" id="UP000069940"/>
    </source>
</evidence>
<dbReference type="PANTHER" id="PTHR37984:SF5">
    <property type="entry name" value="PROTEIN NYNRIN-LIKE"/>
    <property type="match status" value="1"/>
</dbReference>
<dbReference type="CDD" id="cd01647">
    <property type="entry name" value="RT_LTR"/>
    <property type="match status" value="1"/>
</dbReference>
<name>A0ABM1YNI8_AEDAL</name>
<proteinExistence type="predicted"/>
<keyword evidence="2" id="KW-0548">Nucleotidyltransferase</keyword>
<evidence type="ECO:0000256" key="1">
    <source>
        <dbReference type="ARBA" id="ARBA00022679"/>
    </source>
</evidence>
<reference evidence="7" key="2">
    <citation type="submission" date="2025-05" db="UniProtKB">
        <authorList>
            <consortium name="EnsemblMetazoa"/>
        </authorList>
    </citation>
    <scope>IDENTIFICATION</scope>
    <source>
        <strain evidence="7">Foshan</strain>
    </source>
</reference>
<evidence type="ECO:0000313" key="7">
    <source>
        <dbReference type="EnsemblMetazoa" id="AALFPA23_010760.P15116"/>
    </source>
</evidence>
<dbReference type="PROSITE" id="PS50878">
    <property type="entry name" value="RT_POL"/>
    <property type="match status" value="1"/>
</dbReference>
<dbReference type="RefSeq" id="XP_062713155.1">
    <property type="nucleotide sequence ID" value="XM_062857171.1"/>
</dbReference>
<dbReference type="Pfam" id="PF00078">
    <property type="entry name" value="RVT_1"/>
    <property type="match status" value="1"/>
</dbReference>
<evidence type="ECO:0000256" key="4">
    <source>
        <dbReference type="ARBA" id="ARBA00022759"/>
    </source>
</evidence>
<dbReference type="GeneID" id="115268724"/>
<evidence type="ECO:0000256" key="3">
    <source>
        <dbReference type="ARBA" id="ARBA00022722"/>
    </source>
</evidence>
<dbReference type="Gene3D" id="2.40.70.10">
    <property type="entry name" value="Acid Proteases"/>
    <property type="match status" value="1"/>
</dbReference>
<keyword evidence="4" id="KW-0378">Hydrolase</keyword>
<protein>
    <recommendedName>
        <fullName evidence="6">Reverse transcriptase domain-containing protein</fullName>
    </recommendedName>
</protein>
<keyword evidence="1" id="KW-0808">Transferase</keyword>
<feature type="region of interest" description="Disordered" evidence="5">
    <location>
        <begin position="142"/>
        <end position="190"/>
    </location>
</feature>
<keyword evidence="8" id="KW-1185">Reference proteome</keyword>
<keyword evidence="4" id="KW-0255">Endonuclease</keyword>
<reference evidence="8" key="1">
    <citation type="journal article" date="2015" name="Proc. Natl. Acad. Sci. U.S.A.">
        <title>Genome sequence of the Asian Tiger mosquito, Aedes albopictus, reveals insights into its biology, genetics, and evolution.</title>
        <authorList>
            <person name="Chen X.G."/>
            <person name="Jiang X."/>
            <person name="Gu J."/>
            <person name="Xu M."/>
            <person name="Wu Y."/>
            <person name="Deng Y."/>
            <person name="Zhang C."/>
            <person name="Bonizzoni M."/>
            <person name="Dermauw W."/>
            <person name="Vontas J."/>
            <person name="Armbruster P."/>
            <person name="Huang X."/>
            <person name="Yang Y."/>
            <person name="Zhang H."/>
            <person name="He W."/>
            <person name="Peng H."/>
            <person name="Liu Y."/>
            <person name="Wu K."/>
            <person name="Chen J."/>
            <person name="Lirakis M."/>
            <person name="Topalis P."/>
            <person name="Van Leeuwen T."/>
            <person name="Hall A.B."/>
            <person name="Jiang X."/>
            <person name="Thorpe C."/>
            <person name="Mueller R.L."/>
            <person name="Sun C."/>
            <person name="Waterhouse R.M."/>
            <person name="Yan G."/>
            <person name="Tu Z.J."/>
            <person name="Fang X."/>
            <person name="James A.A."/>
        </authorList>
    </citation>
    <scope>NUCLEOTIDE SEQUENCE [LARGE SCALE GENOMIC DNA]</scope>
    <source>
        <strain evidence="8">Foshan</strain>
    </source>
</reference>
<dbReference type="SUPFAM" id="SSF50630">
    <property type="entry name" value="Acid proteases"/>
    <property type="match status" value="1"/>
</dbReference>
<dbReference type="InterPro" id="IPR000477">
    <property type="entry name" value="RT_dom"/>
</dbReference>
<organism evidence="7 8">
    <name type="scientific">Aedes albopictus</name>
    <name type="common">Asian tiger mosquito</name>
    <name type="synonym">Stegomyia albopicta</name>
    <dbReference type="NCBI Taxonomy" id="7160"/>
    <lineage>
        <taxon>Eukaryota</taxon>
        <taxon>Metazoa</taxon>
        <taxon>Ecdysozoa</taxon>
        <taxon>Arthropoda</taxon>
        <taxon>Hexapoda</taxon>
        <taxon>Insecta</taxon>
        <taxon>Pterygota</taxon>
        <taxon>Neoptera</taxon>
        <taxon>Endopterygota</taxon>
        <taxon>Diptera</taxon>
        <taxon>Nematocera</taxon>
        <taxon>Culicoidea</taxon>
        <taxon>Culicidae</taxon>
        <taxon>Culicinae</taxon>
        <taxon>Aedini</taxon>
        <taxon>Aedes</taxon>
        <taxon>Stegomyia</taxon>
    </lineage>
</organism>
<evidence type="ECO:0000256" key="2">
    <source>
        <dbReference type="ARBA" id="ARBA00022695"/>
    </source>
</evidence>
<dbReference type="InterPro" id="IPR021109">
    <property type="entry name" value="Peptidase_aspartic_dom_sf"/>
</dbReference>
<feature type="domain" description="Reverse transcriptase" evidence="6">
    <location>
        <begin position="458"/>
        <end position="665"/>
    </location>
</feature>
<dbReference type="InterPro" id="IPR043502">
    <property type="entry name" value="DNA/RNA_pol_sf"/>
</dbReference>
<feature type="compositionally biased region" description="Basic and acidic residues" evidence="5">
    <location>
        <begin position="151"/>
        <end position="185"/>
    </location>
</feature>